<dbReference type="EMBL" id="CP011129">
    <property type="protein sequence ID" value="ALN82374.1"/>
    <property type="molecule type" value="Genomic_DNA"/>
</dbReference>
<evidence type="ECO:0000256" key="3">
    <source>
        <dbReference type="ARBA" id="ARBA00023163"/>
    </source>
</evidence>
<feature type="compositionally biased region" description="Pro residues" evidence="5">
    <location>
        <begin position="1"/>
        <end position="13"/>
    </location>
</feature>
<dbReference type="InterPro" id="IPR039536">
    <property type="entry name" value="TetR_C_Proteobacteria"/>
</dbReference>
<dbReference type="AlphaFoldDB" id="A0A0S2FFT3"/>
<keyword evidence="8" id="KW-1185">Reference proteome</keyword>
<dbReference type="KEGG" id="laq:GLA29479_3480"/>
<keyword evidence="3" id="KW-0804">Transcription</keyword>
<dbReference type="KEGG" id="lab:LA76x_4263"/>
<dbReference type="OrthoDB" id="8535430at2"/>
<name>A0A0S2FFT3_LYSAN</name>
<evidence type="ECO:0000313" key="7">
    <source>
        <dbReference type="EMBL" id="ALN82374.1"/>
    </source>
</evidence>
<accession>A0A0S2FFT3</accession>
<evidence type="ECO:0000313" key="8">
    <source>
        <dbReference type="Proteomes" id="UP000060787"/>
    </source>
</evidence>
<dbReference type="Pfam" id="PF14246">
    <property type="entry name" value="TetR_C_7"/>
    <property type="match status" value="1"/>
</dbReference>
<evidence type="ECO:0000256" key="4">
    <source>
        <dbReference type="PROSITE-ProRule" id="PRU00335"/>
    </source>
</evidence>
<dbReference type="FunFam" id="1.10.10.60:FF:000141">
    <property type="entry name" value="TetR family transcriptional regulator"/>
    <property type="match status" value="1"/>
</dbReference>
<dbReference type="GO" id="GO:0003700">
    <property type="term" value="F:DNA-binding transcription factor activity"/>
    <property type="evidence" value="ECO:0007669"/>
    <property type="project" value="TreeGrafter"/>
</dbReference>
<protein>
    <submittedName>
        <fullName evidence="7">Bacterial regulatory, tetR family protein</fullName>
    </submittedName>
</protein>
<dbReference type="STRING" id="84531.LA76x_4263"/>
<dbReference type="InterPro" id="IPR050109">
    <property type="entry name" value="HTH-type_TetR-like_transc_reg"/>
</dbReference>
<dbReference type="Gene3D" id="1.10.10.60">
    <property type="entry name" value="Homeodomain-like"/>
    <property type="match status" value="1"/>
</dbReference>
<organism evidence="7 8">
    <name type="scientific">Lysobacter antibioticus</name>
    <dbReference type="NCBI Taxonomy" id="84531"/>
    <lineage>
        <taxon>Bacteria</taxon>
        <taxon>Pseudomonadati</taxon>
        <taxon>Pseudomonadota</taxon>
        <taxon>Gammaproteobacteria</taxon>
        <taxon>Lysobacterales</taxon>
        <taxon>Lysobacteraceae</taxon>
        <taxon>Lysobacter</taxon>
    </lineage>
</organism>
<dbReference type="SUPFAM" id="SSF48498">
    <property type="entry name" value="Tetracyclin repressor-like, C-terminal domain"/>
    <property type="match status" value="1"/>
</dbReference>
<dbReference type="PRINTS" id="PR00455">
    <property type="entry name" value="HTHTETR"/>
</dbReference>
<feature type="region of interest" description="Disordered" evidence="5">
    <location>
        <begin position="1"/>
        <end position="25"/>
    </location>
</feature>
<sequence>MSSPRPSSPPTSPAKPAGPGRPKDLSKRNAILDAAKRLFLVDGFDGVSMDQIAAGAGVSKLTVYSHFGDKETLFGAAVKAYCEQHLPPLMFVPDPATPLRERLLAIANAFYEMVSSPEAIQIHRLLCSPQVAQSPLSKMFWEAGPQRLHDEFTALLQRRVEAGELEIDDVPRAAPQFFCLVKGEPHALLMFGCGAPGRTEVRAHIDASVSMFLRAYARRER</sequence>
<reference evidence="7 8" key="1">
    <citation type="journal article" date="2015" name="BMC Genomics">
        <title>Comparative genomics and metabolic profiling of the genus Lysobacter.</title>
        <authorList>
            <person name="de Bruijn I."/>
            <person name="Cheng X."/>
            <person name="de Jager V."/>
            <person name="Exposito R.G."/>
            <person name="Watrous J."/>
            <person name="Patel N."/>
            <person name="Postma J."/>
            <person name="Dorrestein P.C."/>
            <person name="Kobayashi D."/>
            <person name="Raaijmakers J.M."/>
        </authorList>
    </citation>
    <scope>NUCLEOTIDE SEQUENCE [LARGE SCALE GENOMIC DNA]</scope>
    <source>
        <strain evidence="7 8">76</strain>
    </source>
</reference>
<dbReference type="InterPro" id="IPR009057">
    <property type="entry name" value="Homeodomain-like_sf"/>
</dbReference>
<dbReference type="InterPro" id="IPR001647">
    <property type="entry name" value="HTH_TetR"/>
</dbReference>
<dbReference type="PATRIC" id="fig|84531.7.peg.3402"/>
<keyword evidence="2 4" id="KW-0238">DNA-binding</keyword>
<dbReference type="SUPFAM" id="SSF46689">
    <property type="entry name" value="Homeodomain-like"/>
    <property type="match status" value="1"/>
</dbReference>
<dbReference type="Gene3D" id="1.10.357.10">
    <property type="entry name" value="Tetracycline Repressor, domain 2"/>
    <property type="match status" value="1"/>
</dbReference>
<dbReference type="eggNOG" id="COG1309">
    <property type="taxonomic scope" value="Bacteria"/>
</dbReference>
<evidence type="ECO:0000256" key="5">
    <source>
        <dbReference type="SAM" id="MobiDB-lite"/>
    </source>
</evidence>
<feature type="domain" description="HTH tetR-type" evidence="6">
    <location>
        <begin position="25"/>
        <end position="85"/>
    </location>
</feature>
<keyword evidence="1" id="KW-0805">Transcription regulation</keyword>
<dbReference type="RefSeq" id="WP_057919127.1">
    <property type="nucleotide sequence ID" value="NZ_CP011129.1"/>
</dbReference>
<dbReference type="Proteomes" id="UP000060787">
    <property type="component" value="Chromosome"/>
</dbReference>
<dbReference type="GO" id="GO:0000976">
    <property type="term" value="F:transcription cis-regulatory region binding"/>
    <property type="evidence" value="ECO:0007669"/>
    <property type="project" value="TreeGrafter"/>
</dbReference>
<dbReference type="PANTHER" id="PTHR30055:SF146">
    <property type="entry name" value="HTH-TYPE TRANSCRIPTIONAL DUAL REGULATOR CECR"/>
    <property type="match status" value="1"/>
</dbReference>
<feature type="DNA-binding region" description="H-T-H motif" evidence="4">
    <location>
        <begin position="48"/>
        <end position="67"/>
    </location>
</feature>
<dbReference type="PANTHER" id="PTHR30055">
    <property type="entry name" value="HTH-TYPE TRANSCRIPTIONAL REGULATOR RUTR"/>
    <property type="match status" value="1"/>
</dbReference>
<evidence type="ECO:0000256" key="2">
    <source>
        <dbReference type="ARBA" id="ARBA00023125"/>
    </source>
</evidence>
<gene>
    <name evidence="7" type="ORF">LA76x_4263</name>
</gene>
<evidence type="ECO:0000256" key="1">
    <source>
        <dbReference type="ARBA" id="ARBA00023015"/>
    </source>
</evidence>
<dbReference type="PROSITE" id="PS50977">
    <property type="entry name" value="HTH_TETR_2"/>
    <property type="match status" value="1"/>
</dbReference>
<proteinExistence type="predicted"/>
<evidence type="ECO:0000259" key="6">
    <source>
        <dbReference type="PROSITE" id="PS50977"/>
    </source>
</evidence>
<dbReference type="Pfam" id="PF00440">
    <property type="entry name" value="TetR_N"/>
    <property type="match status" value="1"/>
</dbReference>
<dbReference type="InterPro" id="IPR036271">
    <property type="entry name" value="Tet_transcr_reg_TetR-rel_C_sf"/>
</dbReference>